<accession>A0A918SY48</accession>
<name>A0A918SY48_9GAMM</name>
<dbReference type="AlphaFoldDB" id="A0A918SY48"/>
<feature type="chain" id="PRO_5037058633" description="Alpha-galactosidase NEW3 domain-containing protein" evidence="1">
    <location>
        <begin position="28"/>
        <end position="754"/>
    </location>
</feature>
<evidence type="ECO:0000259" key="2">
    <source>
        <dbReference type="Pfam" id="PF10633"/>
    </source>
</evidence>
<dbReference type="SUPFAM" id="SSF51126">
    <property type="entry name" value="Pectin lyase-like"/>
    <property type="match status" value="1"/>
</dbReference>
<proteinExistence type="predicted"/>
<dbReference type="Pfam" id="PF10633">
    <property type="entry name" value="NPCBM_assoc"/>
    <property type="match status" value="1"/>
</dbReference>
<dbReference type="RefSeq" id="WP_189455005.1">
    <property type="nucleotide sequence ID" value="NZ_BMYD01000002.1"/>
</dbReference>
<keyword evidence="4" id="KW-1185">Reference proteome</keyword>
<reference evidence="3" key="1">
    <citation type="journal article" date="2014" name="Int. J. Syst. Evol. Microbiol.">
        <title>Complete genome sequence of Corynebacterium casei LMG S-19264T (=DSM 44701T), isolated from a smear-ripened cheese.</title>
        <authorList>
            <consortium name="US DOE Joint Genome Institute (JGI-PGF)"/>
            <person name="Walter F."/>
            <person name="Albersmeier A."/>
            <person name="Kalinowski J."/>
            <person name="Ruckert C."/>
        </authorList>
    </citation>
    <scope>NUCLEOTIDE SEQUENCE</scope>
    <source>
        <strain evidence="3">KCTC 23077</strain>
    </source>
</reference>
<feature type="signal peptide" evidence="1">
    <location>
        <begin position="1"/>
        <end position="27"/>
    </location>
</feature>
<evidence type="ECO:0000256" key="1">
    <source>
        <dbReference type="SAM" id="SignalP"/>
    </source>
</evidence>
<comment type="caution">
    <text evidence="3">The sequence shown here is derived from an EMBL/GenBank/DDBJ whole genome shotgun (WGS) entry which is preliminary data.</text>
</comment>
<dbReference type="Proteomes" id="UP000646426">
    <property type="component" value="Unassembled WGS sequence"/>
</dbReference>
<reference evidence="3" key="2">
    <citation type="submission" date="2020-09" db="EMBL/GenBank/DDBJ databases">
        <authorList>
            <person name="Sun Q."/>
            <person name="Kim S."/>
        </authorList>
    </citation>
    <scope>NUCLEOTIDE SEQUENCE</scope>
    <source>
        <strain evidence="3">KCTC 23077</strain>
    </source>
</reference>
<sequence>MSTFSRNALLAALLLPLGFAASATAEAATFHVRTDGGDAKQCNGRSDAAYPGSGTALNCAWKHPFFALPPGGTPRIAGGDTLMIGGGSYMMGQGAPGSGSCGGGSCYMSAPPSGPSATSKTRILGKAGTTPVLWGTVNTSRVINLDSRSNIEIGNLEITDRNDCVFQHTQSVALCKNGGTWARVGLYARNSKNVWLHDLNIHGLAHMGMNTGGLSNWLIERVRINKNGKAGWDNSVGEAASTNSGSIVLRNVEVSWNGCGERWQTGATWACWAQQTGGYGDGIGTYYTGGQWLIEDSFIHHNTSDGLDLRYMDGAEGTTVTVRRLHAVGNAGNQAKIRGNAVIENSVLVSNCAYWVGKDYMVSGDECRATGNSLQFVPTSSDVIVARHNTITGEGGVLIGANEGDSTSTIRIENNVLIGQPRWDDRTMQSSIYYANNAPAKVTWVGNLVWKVKNNTCPTGSICGQDPKLKSLNVDSFDATPLAGSPVIDKVALLAAVTTDFLAQPRPSGLKSDIGAYEVQPTGSVIPTPAPAPAPSPTCTRAAPTVTLTGPTTQVTAGTTNTYSMTLKNNDSAACANTNFALARTVPTGWTGTLSATSVTLAPGASSTATLSVKSTTTATAGNYGIGVGTSSTVGTTHTAKASATYSVKAATTGFTTTVSTDKASYKAGSTVTMTSRVLRDGKPVSGARVQFTALKPNGINSTITTAYTDSYGYAKKSIATGTGPSSIGTYKLSVVATSSTLTAKAAMTFSVYQ</sequence>
<dbReference type="Gene3D" id="2.60.40.10">
    <property type="entry name" value="Immunoglobulins"/>
    <property type="match status" value="1"/>
</dbReference>
<keyword evidence="1" id="KW-0732">Signal</keyword>
<dbReference type="InterPro" id="IPR011050">
    <property type="entry name" value="Pectin_lyase_fold/virulence"/>
</dbReference>
<gene>
    <name evidence="3" type="ORF">GCM10007067_14950</name>
</gene>
<protein>
    <recommendedName>
        <fullName evidence="2">Alpha-galactosidase NEW3 domain-containing protein</fullName>
    </recommendedName>
</protein>
<dbReference type="Gene3D" id="2.160.20.10">
    <property type="entry name" value="Single-stranded right-handed beta-helix, Pectin lyase-like"/>
    <property type="match status" value="2"/>
</dbReference>
<dbReference type="InterPro" id="IPR059226">
    <property type="entry name" value="Choice_anch_Q_dom"/>
</dbReference>
<organism evidence="3 4">
    <name type="scientific">Cognatilysobacter bugurensis</name>
    <dbReference type="NCBI Taxonomy" id="543356"/>
    <lineage>
        <taxon>Bacteria</taxon>
        <taxon>Pseudomonadati</taxon>
        <taxon>Pseudomonadota</taxon>
        <taxon>Gammaproteobacteria</taxon>
        <taxon>Lysobacterales</taxon>
        <taxon>Lysobacteraceae</taxon>
        <taxon>Cognatilysobacter</taxon>
    </lineage>
</organism>
<evidence type="ECO:0000313" key="4">
    <source>
        <dbReference type="Proteomes" id="UP000646426"/>
    </source>
</evidence>
<evidence type="ECO:0000313" key="3">
    <source>
        <dbReference type="EMBL" id="GHA78653.1"/>
    </source>
</evidence>
<dbReference type="InterPro" id="IPR018905">
    <property type="entry name" value="A-galactase_NEW3"/>
</dbReference>
<dbReference type="Gene3D" id="2.60.40.1120">
    <property type="entry name" value="Carboxypeptidase-like, regulatory domain"/>
    <property type="match status" value="1"/>
</dbReference>
<dbReference type="InterPro" id="IPR012334">
    <property type="entry name" value="Pectin_lyas_fold"/>
</dbReference>
<dbReference type="InterPro" id="IPR013783">
    <property type="entry name" value="Ig-like_fold"/>
</dbReference>
<dbReference type="EMBL" id="BMYD01000002">
    <property type="protein sequence ID" value="GHA78653.1"/>
    <property type="molecule type" value="Genomic_DNA"/>
</dbReference>
<feature type="domain" description="Alpha-galactosidase NEW3" evidence="2">
    <location>
        <begin position="555"/>
        <end position="626"/>
    </location>
</feature>
<dbReference type="NCBIfam" id="NF041518">
    <property type="entry name" value="choice_anch_Q"/>
    <property type="match status" value="1"/>
</dbReference>